<reference evidence="8 9" key="1">
    <citation type="submission" date="2019-03" db="EMBL/GenBank/DDBJ databases">
        <title>Sequencing the genomes of 1000 actinobacteria strains.</title>
        <authorList>
            <person name="Klenk H.-P."/>
        </authorList>
    </citation>
    <scope>NUCLEOTIDE SEQUENCE [LARGE SCALE GENOMIC DNA]</scope>
    <source>
        <strain evidence="8 9">DSM 18936</strain>
    </source>
</reference>
<organism evidence="8 9">
    <name type="scientific">Ilumatobacter fluminis</name>
    <dbReference type="NCBI Taxonomy" id="467091"/>
    <lineage>
        <taxon>Bacteria</taxon>
        <taxon>Bacillati</taxon>
        <taxon>Actinomycetota</taxon>
        <taxon>Acidimicrobiia</taxon>
        <taxon>Acidimicrobiales</taxon>
        <taxon>Ilumatobacteraceae</taxon>
        <taxon>Ilumatobacter</taxon>
    </lineage>
</organism>
<evidence type="ECO:0000256" key="1">
    <source>
        <dbReference type="ARBA" id="ARBA00022448"/>
    </source>
</evidence>
<dbReference type="GO" id="GO:0005524">
    <property type="term" value="F:ATP binding"/>
    <property type="evidence" value="ECO:0007669"/>
    <property type="project" value="UniProtKB-KW"/>
</dbReference>
<dbReference type="InterPro" id="IPR017871">
    <property type="entry name" value="ABC_transporter-like_CS"/>
</dbReference>
<sequence length="350" mass="36583">MSLSAEIGVTVGGFELDLDLEVADGELLAVLGPNGSGKTTLLRALAGLVPLDEGHIVVDGVLLDDPGAGVFVPPEQRPIGVVFQQYLLFEHLSARDNVAFGLRARGVKKGPARAEAARRLASVGLADRGDARPAELSGGQAQRVALARALANDPRLLLLDEPLAALDVATRRQVRRDLRHQLGGFGGVRIVVTHDPVDAYALADRVAIVDGGSIVQSGTVAEITAHPRSRYVAELVGTNLIEGRLDRSVLVTLDGVEVAVVADFDGPAFAIVRPQSITLARVAADTSARNTFDGVVDDVDRIGDRVRVGIAGPLHLTAEITVGALDSLGLRPGDAVSASLKATDIEIYPA</sequence>
<evidence type="ECO:0000313" key="8">
    <source>
        <dbReference type="EMBL" id="TDT15009.1"/>
    </source>
</evidence>
<evidence type="ECO:0000259" key="7">
    <source>
        <dbReference type="PROSITE" id="PS51866"/>
    </source>
</evidence>
<dbReference type="SMART" id="SM00382">
    <property type="entry name" value="AAA"/>
    <property type="match status" value="1"/>
</dbReference>
<dbReference type="InterPro" id="IPR004606">
    <property type="entry name" value="Mop_domain"/>
</dbReference>
<evidence type="ECO:0000256" key="5">
    <source>
        <dbReference type="PROSITE-ProRule" id="PRU01213"/>
    </source>
</evidence>
<dbReference type="SUPFAM" id="SSF52540">
    <property type="entry name" value="P-loop containing nucleoside triphosphate hydrolases"/>
    <property type="match status" value="1"/>
</dbReference>
<keyword evidence="9" id="KW-1185">Reference proteome</keyword>
<proteinExistence type="predicted"/>
<evidence type="ECO:0000259" key="6">
    <source>
        <dbReference type="PROSITE" id="PS50893"/>
    </source>
</evidence>
<dbReference type="PROSITE" id="PS50893">
    <property type="entry name" value="ABC_TRANSPORTER_2"/>
    <property type="match status" value="1"/>
</dbReference>
<dbReference type="Proteomes" id="UP000294558">
    <property type="component" value="Unassembled WGS sequence"/>
</dbReference>
<dbReference type="InterPro" id="IPR027417">
    <property type="entry name" value="P-loop_NTPase"/>
</dbReference>
<evidence type="ECO:0000256" key="3">
    <source>
        <dbReference type="ARBA" id="ARBA00022741"/>
    </source>
</evidence>
<dbReference type="PROSITE" id="PS00211">
    <property type="entry name" value="ABC_TRANSPORTER_1"/>
    <property type="match status" value="1"/>
</dbReference>
<gene>
    <name evidence="8" type="ORF">BDK89_0569</name>
</gene>
<comment type="caution">
    <text evidence="8">The sequence shown here is derived from an EMBL/GenBank/DDBJ whole genome shotgun (WGS) entry which is preliminary data.</text>
</comment>
<dbReference type="GO" id="GO:0016887">
    <property type="term" value="F:ATP hydrolysis activity"/>
    <property type="evidence" value="ECO:0007669"/>
    <property type="project" value="InterPro"/>
</dbReference>
<dbReference type="PANTHER" id="PTHR42781:SF4">
    <property type="entry name" value="SPERMIDINE_PUTRESCINE IMPORT ATP-BINDING PROTEIN POTA"/>
    <property type="match status" value="1"/>
</dbReference>
<evidence type="ECO:0000256" key="4">
    <source>
        <dbReference type="ARBA" id="ARBA00022840"/>
    </source>
</evidence>
<name>A0A4R7HX22_9ACTN</name>
<keyword evidence="4 8" id="KW-0067">ATP-binding</keyword>
<keyword evidence="1" id="KW-0813">Transport</keyword>
<dbReference type="Gene3D" id="3.40.50.300">
    <property type="entry name" value="P-loop containing nucleotide triphosphate hydrolases"/>
    <property type="match status" value="1"/>
</dbReference>
<dbReference type="AlphaFoldDB" id="A0A4R7HX22"/>
<dbReference type="EMBL" id="SOAU01000001">
    <property type="protein sequence ID" value="TDT15009.1"/>
    <property type="molecule type" value="Genomic_DNA"/>
</dbReference>
<dbReference type="RefSeq" id="WP_133867503.1">
    <property type="nucleotide sequence ID" value="NZ_SOAU01000001.1"/>
</dbReference>
<dbReference type="SUPFAM" id="SSF50331">
    <property type="entry name" value="MOP-like"/>
    <property type="match status" value="1"/>
</dbReference>
<evidence type="ECO:0000256" key="2">
    <source>
        <dbReference type="ARBA" id="ARBA00022505"/>
    </source>
</evidence>
<keyword evidence="3" id="KW-0547">Nucleotide-binding</keyword>
<dbReference type="InterPro" id="IPR050093">
    <property type="entry name" value="ABC_SmlMolc_Importer"/>
</dbReference>
<feature type="domain" description="Mop" evidence="7">
    <location>
        <begin position="285"/>
        <end position="349"/>
    </location>
</feature>
<dbReference type="InterPro" id="IPR003593">
    <property type="entry name" value="AAA+_ATPase"/>
</dbReference>
<evidence type="ECO:0000313" key="9">
    <source>
        <dbReference type="Proteomes" id="UP000294558"/>
    </source>
</evidence>
<dbReference type="InterPro" id="IPR003439">
    <property type="entry name" value="ABC_transporter-like_ATP-bd"/>
</dbReference>
<dbReference type="PANTHER" id="PTHR42781">
    <property type="entry name" value="SPERMIDINE/PUTRESCINE IMPORT ATP-BINDING PROTEIN POTA"/>
    <property type="match status" value="1"/>
</dbReference>
<accession>A0A4R7HX22</accession>
<dbReference type="OrthoDB" id="9112331at2"/>
<dbReference type="InterPro" id="IPR008995">
    <property type="entry name" value="Mo/tungstate-bd_C_term_dom"/>
</dbReference>
<dbReference type="InterPro" id="IPR005116">
    <property type="entry name" value="Transp-assoc_OB_typ1"/>
</dbReference>
<dbReference type="Gene3D" id="2.40.50.100">
    <property type="match status" value="1"/>
</dbReference>
<dbReference type="GO" id="GO:0015689">
    <property type="term" value="P:molybdate ion transport"/>
    <property type="evidence" value="ECO:0007669"/>
    <property type="project" value="InterPro"/>
</dbReference>
<keyword evidence="2 5" id="KW-0500">Molybdenum</keyword>
<protein>
    <submittedName>
        <fullName evidence="8">Molybdate transport system ATP-binding protein</fullName>
    </submittedName>
</protein>
<dbReference type="Pfam" id="PF03459">
    <property type="entry name" value="TOBE"/>
    <property type="match status" value="1"/>
</dbReference>
<dbReference type="PROSITE" id="PS51866">
    <property type="entry name" value="MOP"/>
    <property type="match status" value="1"/>
</dbReference>
<feature type="domain" description="ABC transporter" evidence="6">
    <location>
        <begin position="2"/>
        <end position="236"/>
    </location>
</feature>
<dbReference type="Pfam" id="PF00005">
    <property type="entry name" value="ABC_tran"/>
    <property type="match status" value="1"/>
</dbReference>